<dbReference type="KEGG" id="pco:PHACADRAFT_211764"/>
<comment type="subcellular location">
    <subcellularLocation>
        <location evidence="1">Membrane</location>
        <topology evidence="1">Multi-pass membrane protein</topology>
    </subcellularLocation>
</comment>
<dbReference type="CDD" id="cd17323">
    <property type="entry name" value="MFS_Tpo1_MDR_like"/>
    <property type="match status" value="1"/>
</dbReference>
<dbReference type="PANTHER" id="PTHR23502">
    <property type="entry name" value="MAJOR FACILITATOR SUPERFAMILY"/>
    <property type="match status" value="1"/>
</dbReference>
<gene>
    <name evidence="7" type="ORF">PHACADRAFT_211764</name>
</gene>
<keyword evidence="3 5" id="KW-1133">Transmembrane helix</keyword>
<dbReference type="GO" id="GO:0005886">
    <property type="term" value="C:plasma membrane"/>
    <property type="evidence" value="ECO:0007669"/>
    <property type="project" value="TreeGrafter"/>
</dbReference>
<accession>K5URJ5</accession>
<feature type="transmembrane region" description="Helical" evidence="5">
    <location>
        <begin position="448"/>
        <end position="470"/>
    </location>
</feature>
<evidence type="ECO:0000259" key="6">
    <source>
        <dbReference type="PROSITE" id="PS50850"/>
    </source>
</evidence>
<dbReference type="RefSeq" id="XP_007398859.1">
    <property type="nucleotide sequence ID" value="XM_007398797.1"/>
</dbReference>
<dbReference type="EMBL" id="JH930475">
    <property type="protein sequence ID" value="EKM52516.1"/>
    <property type="molecule type" value="Genomic_DNA"/>
</dbReference>
<feature type="transmembrane region" description="Helical" evidence="5">
    <location>
        <begin position="306"/>
        <end position="326"/>
    </location>
</feature>
<feature type="domain" description="Major facilitator superfamily (MFS) profile" evidence="6">
    <location>
        <begin position="176"/>
        <end position="605"/>
    </location>
</feature>
<dbReference type="OrthoDB" id="3357846at2759"/>
<evidence type="ECO:0000256" key="4">
    <source>
        <dbReference type="ARBA" id="ARBA00023136"/>
    </source>
</evidence>
<keyword evidence="8" id="KW-1185">Reference proteome</keyword>
<dbReference type="InterPro" id="IPR011701">
    <property type="entry name" value="MFS"/>
</dbReference>
<dbReference type="FunCoup" id="K5URJ5">
    <property type="interactions" value="10"/>
</dbReference>
<feature type="transmembrane region" description="Helical" evidence="5">
    <location>
        <begin position="513"/>
        <end position="537"/>
    </location>
</feature>
<dbReference type="PROSITE" id="PS50850">
    <property type="entry name" value="MFS"/>
    <property type="match status" value="1"/>
</dbReference>
<keyword evidence="2 5" id="KW-0812">Transmembrane</keyword>
<dbReference type="InterPro" id="IPR036259">
    <property type="entry name" value="MFS_trans_sf"/>
</dbReference>
<proteinExistence type="predicted"/>
<name>K5URJ5_PHACS</name>
<dbReference type="HOGENOM" id="CLU_008455_11_1_1"/>
<protein>
    <recommendedName>
        <fullName evidence="6">Major facilitator superfamily (MFS) profile domain-containing protein</fullName>
    </recommendedName>
</protein>
<feature type="transmembrane region" description="Helical" evidence="5">
    <location>
        <begin position="580"/>
        <end position="601"/>
    </location>
</feature>
<feature type="transmembrane region" description="Helical" evidence="5">
    <location>
        <begin position="207"/>
        <end position="230"/>
    </location>
</feature>
<evidence type="ECO:0000313" key="8">
    <source>
        <dbReference type="Proteomes" id="UP000008370"/>
    </source>
</evidence>
<dbReference type="InterPro" id="IPR020846">
    <property type="entry name" value="MFS_dom"/>
</dbReference>
<feature type="transmembrane region" description="Helical" evidence="5">
    <location>
        <begin position="490"/>
        <end position="507"/>
    </location>
</feature>
<dbReference type="PANTHER" id="PTHR23502:SF23">
    <property type="entry name" value="FLUCONAZOLE RESISTANCE PROTEIN 1"/>
    <property type="match status" value="1"/>
</dbReference>
<evidence type="ECO:0000256" key="3">
    <source>
        <dbReference type="ARBA" id="ARBA00022989"/>
    </source>
</evidence>
<dbReference type="Gene3D" id="1.20.1250.20">
    <property type="entry name" value="MFS general substrate transporter like domains"/>
    <property type="match status" value="1"/>
</dbReference>
<feature type="transmembrane region" description="Helical" evidence="5">
    <location>
        <begin position="332"/>
        <end position="350"/>
    </location>
</feature>
<dbReference type="Pfam" id="PF07690">
    <property type="entry name" value="MFS_1"/>
    <property type="match status" value="1"/>
</dbReference>
<evidence type="ECO:0000313" key="7">
    <source>
        <dbReference type="EMBL" id="EKM52516.1"/>
    </source>
</evidence>
<evidence type="ECO:0000256" key="5">
    <source>
        <dbReference type="SAM" id="Phobius"/>
    </source>
</evidence>
<feature type="transmembrane region" description="Helical" evidence="5">
    <location>
        <begin position="174"/>
        <end position="195"/>
    </location>
</feature>
<dbReference type="Proteomes" id="UP000008370">
    <property type="component" value="Unassembled WGS sequence"/>
</dbReference>
<evidence type="ECO:0000256" key="2">
    <source>
        <dbReference type="ARBA" id="ARBA00022692"/>
    </source>
</evidence>
<sequence length="615" mass="67346">MQTGLLCPYFSSIIIAMRTPDLLRDSFFGRIAYHVSGRRLFQHPEEHPNFVLPRRYAAHLAGPSLQTRHFASSSESLDPPPPGLITNLDVGASSSTLIGGITPGIEAKIEDHMAKKESTAAREVLHRLPQDTERVDLAATAKEEQRAHEDPNIVDWYGPDDPECPRNWSLAKRCFVTCQIGHLTFAVFIGSSIYAPGTADLSEKFGISVVAANLGITLFVLGYAFGPMILAPMSEIPQTGRVSVYMITLLIFMLLQIPTALAKNLGALLPLRFWAAFFGSPVFATGGATIADMWPPETQVIAMSGWTLSAMCGPSIGPVIGGFAVQAKGWTWTIWIMLWLTGATWVFLAFTMPETSPQAILYSRAVRLRKLTGNPNLRTQAEIEGENMTMKEVAMMTIVRPFYLGFSEPVVLFWNLYVGLAYGIQYCFVASYNVIFTGHHGFNLGQNGLTFLGIVAGGIVGFIGLVPWALYVLRPKFTRGEFVPEDRLPIAFPGAFCFSIAMFWFGWTSGAGVPWIVPVIASAVWSLSVLLLFQAGLNYLADCYPRHVASVMASNDLFRAIIGAAFPLFSTAFFNNLGVGPAMSIIGGITVLMLPVPFVLYRHGAKIRSWSKYTG</sequence>
<keyword evidence="4 5" id="KW-0472">Membrane</keyword>
<feature type="transmembrane region" description="Helical" evidence="5">
    <location>
        <begin position="242"/>
        <end position="261"/>
    </location>
</feature>
<dbReference type="AlphaFoldDB" id="K5URJ5"/>
<dbReference type="GO" id="GO:0015244">
    <property type="term" value="F:fluconazole transmembrane transporter activity"/>
    <property type="evidence" value="ECO:0007669"/>
    <property type="project" value="TreeGrafter"/>
</dbReference>
<evidence type="ECO:0000256" key="1">
    <source>
        <dbReference type="ARBA" id="ARBA00004141"/>
    </source>
</evidence>
<dbReference type="SUPFAM" id="SSF103473">
    <property type="entry name" value="MFS general substrate transporter"/>
    <property type="match status" value="1"/>
</dbReference>
<dbReference type="GO" id="GO:1990961">
    <property type="term" value="P:xenobiotic detoxification by transmembrane export across the plasma membrane"/>
    <property type="evidence" value="ECO:0007669"/>
    <property type="project" value="TreeGrafter"/>
</dbReference>
<dbReference type="FunFam" id="1.20.1250.20:FF:000011">
    <property type="entry name" value="MFS multidrug transporter, putative"/>
    <property type="match status" value="1"/>
</dbReference>
<organism evidence="7 8">
    <name type="scientific">Phanerochaete carnosa (strain HHB-10118-sp)</name>
    <name type="common">White-rot fungus</name>
    <name type="synonym">Peniophora carnosa</name>
    <dbReference type="NCBI Taxonomy" id="650164"/>
    <lineage>
        <taxon>Eukaryota</taxon>
        <taxon>Fungi</taxon>
        <taxon>Dikarya</taxon>
        <taxon>Basidiomycota</taxon>
        <taxon>Agaricomycotina</taxon>
        <taxon>Agaricomycetes</taxon>
        <taxon>Polyporales</taxon>
        <taxon>Phanerochaetaceae</taxon>
        <taxon>Phanerochaete</taxon>
    </lineage>
</organism>
<dbReference type="InParanoid" id="K5URJ5"/>
<feature type="transmembrane region" description="Helical" evidence="5">
    <location>
        <begin position="410"/>
        <end position="436"/>
    </location>
</feature>
<dbReference type="GeneID" id="18913148"/>
<reference evidence="7 8" key="1">
    <citation type="journal article" date="2012" name="BMC Genomics">
        <title>Comparative genomics of the white-rot fungi, Phanerochaete carnosa and P. chrysosporium, to elucidate the genetic basis of the distinct wood types they colonize.</title>
        <authorList>
            <person name="Suzuki H."/>
            <person name="MacDonald J."/>
            <person name="Syed K."/>
            <person name="Salamov A."/>
            <person name="Hori C."/>
            <person name="Aerts A."/>
            <person name="Henrissat B."/>
            <person name="Wiebenga A."/>
            <person name="vanKuyk P.A."/>
            <person name="Barry K."/>
            <person name="Lindquist E."/>
            <person name="LaButti K."/>
            <person name="Lapidus A."/>
            <person name="Lucas S."/>
            <person name="Coutinho P."/>
            <person name="Gong Y."/>
            <person name="Samejima M."/>
            <person name="Mahadevan R."/>
            <person name="Abou-Zaid M."/>
            <person name="de Vries R.P."/>
            <person name="Igarashi K."/>
            <person name="Yadav J.S."/>
            <person name="Grigoriev I.V."/>
            <person name="Master E.R."/>
        </authorList>
    </citation>
    <scope>NUCLEOTIDE SEQUENCE [LARGE SCALE GENOMIC DNA]</scope>
    <source>
        <strain evidence="7 8">HHB-10118-sp</strain>
    </source>
</reference>
<feature type="transmembrane region" description="Helical" evidence="5">
    <location>
        <begin position="273"/>
        <end position="294"/>
    </location>
</feature>